<evidence type="ECO:0000256" key="3">
    <source>
        <dbReference type="ARBA" id="ARBA00034247"/>
    </source>
</evidence>
<dbReference type="NCBIfam" id="TIGR00254">
    <property type="entry name" value="GGDEF"/>
    <property type="match status" value="1"/>
</dbReference>
<sequence length="599" mass="67508">MLPHWLAIRHCTQLLLILAAFVLLPSGLTAAAQPLPLQNWEFRWGDSPLDSNNQPQWLHGNFSEWQSIDSPFNPPGREGHEHLWLRTTLPAGDWNDPVLFITSINLIGQVYLGDTLIYQYGEFDDLGKGDFAGWPWHMIDLPQDAAGQPLTFRFYSYYTSIGLWGQIQVMERSDVLKQVIHDSTKDLAVSALVLVLAILATIFTLIGPERRGFSAIALFAYASGLMLIAETPARQLMADGALAWDILRAGSYYTLPVALGLLLSDWLEGTAKRWITRLWIIHLVYLVATMGLVQLGVISLSITFPIFDVMLAITLPMMLVLALMRFQRLKVEQRLLVVSFTFFAPLLLADMAVAHGFVTWRNVPLSYGTLAFTLANAAIFLWHYRHTQQQLAIANETLEQQVASRTADLDKLVQELEGLSFKDPLTGLHNRRHFDTAFDHHCQRAQQYASQLSVLMLDIDHFKQINDVFGHDTGDAVLVEVARLLRQHLRGLDVICRFGGEEFIALLPATSQIAAESRANTLLASISQEIFTHEGTALRQITLSCGIATYPDHTRDPKKLLRLADEALYHAKHSGRNRCVVWEESLEEQSYLFSKQQTL</sequence>
<dbReference type="AlphaFoldDB" id="A0AA46TNK0"/>
<dbReference type="EMBL" id="CP096973">
    <property type="protein sequence ID" value="UYO73650.1"/>
    <property type="molecule type" value="Genomic_DNA"/>
</dbReference>
<evidence type="ECO:0000256" key="1">
    <source>
        <dbReference type="ARBA" id="ARBA00001946"/>
    </source>
</evidence>
<feature type="transmembrane region" description="Helical" evidence="4">
    <location>
        <begin position="187"/>
        <end position="206"/>
    </location>
</feature>
<evidence type="ECO:0000313" key="7">
    <source>
        <dbReference type="Proteomes" id="UP001164935"/>
    </source>
</evidence>
<dbReference type="RefSeq" id="WP_030073545.1">
    <property type="nucleotide sequence ID" value="NZ_CP096973.1"/>
</dbReference>
<dbReference type="InterPro" id="IPR029787">
    <property type="entry name" value="Nucleotide_cyclase"/>
</dbReference>
<dbReference type="PANTHER" id="PTHR45138">
    <property type="entry name" value="REGULATORY COMPONENTS OF SENSORY TRANSDUCTION SYSTEM"/>
    <property type="match status" value="1"/>
</dbReference>
<feature type="transmembrane region" description="Helical" evidence="4">
    <location>
        <begin position="279"/>
        <end position="298"/>
    </location>
</feature>
<name>A0AA46TNK0_9GAMM</name>
<dbReference type="GO" id="GO:0052621">
    <property type="term" value="F:diguanylate cyclase activity"/>
    <property type="evidence" value="ECO:0007669"/>
    <property type="project" value="UniProtKB-EC"/>
</dbReference>
<dbReference type="EC" id="2.7.7.65" evidence="2"/>
<evidence type="ECO:0000259" key="5">
    <source>
        <dbReference type="PROSITE" id="PS50887"/>
    </source>
</evidence>
<protein>
    <recommendedName>
        <fullName evidence="2">diguanylate cyclase</fullName>
        <ecNumber evidence="2">2.7.7.65</ecNumber>
    </recommendedName>
</protein>
<keyword evidence="7" id="KW-1185">Reference proteome</keyword>
<feature type="transmembrane region" description="Helical" evidence="4">
    <location>
        <begin position="335"/>
        <end position="358"/>
    </location>
</feature>
<dbReference type="KEGG" id="hqn:M0220_12260"/>
<dbReference type="Gene3D" id="3.30.70.270">
    <property type="match status" value="1"/>
</dbReference>
<dbReference type="CDD" id="cd01949">
    <property type="entry name" value="GGDEF"/>
    <property type="match status" value="1"/>
</dbReference>
<keyword evidence="4" id="KW-1133">Transmembrane helix</keyword>
<evidence type="ECO:0000256" key="4">
    <source>
        <dbReference type="SAM" id="Phobius"/>
    </source>
</evidence>
<evidence type="ECO:0000256" key="2">
    <source>
        <dbReference type="ARBA" id="ARBA00012528"/>
    </source>
</evidence>
<dbReference type="GO" id="GO:0043709">
    <property type="term" value="P:cell adhesion involved in single-species biofilm formation"/>
    <property type="evidence" value="ECO:0007669"/>
    <property type="project" value="TreeGrafter"/>
</dbReference>
<feature type="transmembrane region" description="Helical" evidence="4">
    <location>
        <begin position="304"/>
        <end position="323"/>
    </location>
</feature>
<dbReference type="GO" id="GO:1902201">
    <property type="term" value="P:negative regulation of bacterial-type flagellum-dependent cell motility"/>
    <property type="evidence" value="ECO:0007669"/>
    <property type="project" value="TreeGrafter"/>
</dbReference>
<keyword evidence="4" id="KW-0472">Membrane</keyword>
<gene>
    <name evidence="6" type="ORF">M0220_12260</name>
</gene>
<comment type="catalytic activity">
    <reaction evidence="3">
        <text>2 GTP = 3',3'-c-di-GMP + 2 diphosphate</text>
        <dbReference type="Rhea" id="RHEA:24898"/>
        <dbReference type="ChEBI" id="CHEBI:33019"/>
        <dbReference type="ChEBI" id="CHEBI:37565"/>
        <dbReference type="ChEBI" id="CHEBI:58805"/>
        <dbReference type="EC" id="2.7.7.65"/>
    </reaction>
</comment>
<feature type="transmembrane region" description="Helical" evidence="4">
    <location>
        <begin position="213"/>
        <end position="229"/>
    </location>
</feature>
<dbReference type="InterPro" id="IPR050469">
    <property type="entry name" value="Diguanylate_Cyclase"/>
</dbReference>
<dbReference type="SMART" id="SM00267">
    <property type="entry name" value="GGDEF"/>
    <property type="match status" value="1"/>
</dbReference>
<keyword evidence="4" id="KW-0812">Transmembrane</keyword>
<feature type="transmembrane region" description="Helical" evidence="4">
    <location>
        <begin position="249"/>
        <end position="267"/>
    </location>
</feature>
<dbReference type="GO" id="GO:0005886">
    <property type="term" value="C:plasma membrane"/>
    <property type="evidence" value="ECO:0007669"/>
    <property type="project" value="TreeGrafter"/>
</dbReference>
<dbReference type="SUPFAM" id="SSF55073">
    <property type="entry name" value="Nucleotide cyclase"/>
    <property type="match status" value="1"/>
</dbReference>
<feature type="transmembrane region" description="Helical" evidence="4">
    <location>
        <begin position="364"/>
        <end position="384"/>
    </location>
</feature>
<proteinExistence type="predicted"/>
<dbReference type="InterPro" id="IPR000160">
    <property type="entry name" value="GGDEF_dom"/>
</dbReference>
<organism evidence="6 7">
    <name type="scientific">Halomonas qinghailakensis</name>
    <dbReference type="NCBI Taxonomy" id="2937790"/>
    <lineage>
        <taxon>Bacteria</taxon>
        <taxon>Pseudomonadati</taxon>
        <taxon>Pseudomonadota</taxon>
        <taxon>Gammaproteobacteria</taxon>
        <taxon>Oceanospirillales</taxon>
        <taxon>Halomonadaceae</taxon>
        <taxon>Halomonas</taxon>
    </lineage>
</organism>
<dbReference type="Pfam" id="PF00990">
    <property type="entry name" value="GGDEF"/>
    <property type="match status" value="1"/>
</dbReference>
<dbReference type="Proteomes" id="UP001164935">
    <property type="component" value="Chromosome"/>
</dbReference>
<reference evidence="6" key="1">
    <citation type="submission" date="2022-05" db="EMBL/GenBank/DDBJ databases">
        <title>Complete sequence of a novel PHA-producing Halomonas strain.</title>
        <authorList>
            <person name="Zheng Z."/>
        </authorList>
    </citation>
    <scope>NUCLEOTIDE SEQUENCE</scope>
    <source>
        <strain evidence="6">ZZQ-149</strain>
    </source>
</reference>
<evidence type="ECO:0000313" key="6">
    <source>
        <dbReference type="EMBL" id="UYO73650.1"/>
    </source>
</evidence>
<dbReference type="PROSITE" id="PS50887">
    <property type="entry name" value="GGDEF"/>
    <property type="match status" value="1"/>
</dbReference>
<dbReference type="FunFam" id="3.30.70.270:FF:000001">
    <property type="entry name" value="Diguanylate cyclase domain protein"/>
    <property type="match status" value="1"/>
</dbReference>
<accession>A0AA46TNK0</accession>
<dbReference type="InterPro" id="IPR043128">
    <property type="entry name" value="Rev_trsase/Diguanyl_cyclase"/>
</dbReference>
<dbReference type="PANTHER" id="PTHR45138:SF9">
    <property type="entry name" value="DIGUANYLATE CYCLASE DGCM-RELATED"/>
    <property type="match status" value="1"/>
</dbReference>
<feature type="domain" description="GGDEF" evidence="5">
    <location>
        <begin position="450"/>
        <end position="584"/>
    </location>
</feature>
<comment type="cofactor">
    <cofactor evidence="1">
        <name>Mg(2+)</name>
        <dbReference type="ChEBI" id="CHEBI:18420"/>
    </cofactor>
</comment>